<evidence type="ECO:0000259" key="8">
    <source>
        <dbReference type="PROSITE" id="PS50893"/>
    </source>
</evidence>
<dbReference type="Gene3D" id="3.40.50.300">
    <property type="entry name" value="P-loop containing nucleotide triphosphate hydrolases"/>
    <property type="match status" value="1"/>
</dbReference>
<dbReference type="Pfam" id="PF00664">
    <property type="entry name" value="ABC_membrane"/>
    <property type="match status" value="1"/>
</dbReference>
<evidence type="ECO:0000259" key="9">
    <source>
        <dbReference type="PROSITE" id="PS50929"/>
    </source>
</evidence>
<dbReference type="SUPFAM" id="SSF90123">
    <property type="entry name" value="ABC transporter transmembrane region"/>
    <property type="match status" value="1"/>
</dbReference>
<dbReference type="InterPro" id="IPR003593">
    <property type="entry name" value="AAA+_ATPase"/>
</dbReference>
<keyword evidence="11" id="KW-1185">Reference proteome</keyword>
<dbReference type="Pfam" id="PF00005">
    <property type="entry name" value="ABC_tran"/>
    <property type="match status" value="1"/>
</dbReference>
<dbReference type="Proteomes" id="UP001549099">
    <property type="component" value="Unassembled WGS sequence"/>
</dbReference>
<dbReference type="PANTHER" id="PTHR24221:SF276">
    <property type="entry name" value="ABC TRANSPORTER, ATP-BINDING_PERMEASE PROTEIN"/>
    <property type="match status" value="1"/>
</dbReference>
<feature type="domain" description="ABC transmembrane type-1" evidence="9">
    <location>
        <begin position="8"/>
        <end position="290"/>
    </location>
</feature>
<organism evidence="10 11">
    <name type="scientific">Bhargavaea ullalensis</name>
    <dbReference type="NCBI Taxonomy" id="1265685"/>
    <lineage>
        <taxon>Bacteria</taxon>
        <taxon>Bacillati</taxon>
        <taxon>Bacillota</taxon>
        <taxon>Bacilli</taxon>
        <taxon>Bacillales</taxon>
        <taxon>Caryophanaceae</taxon>
        <taxon>Bhargavaea</taxon>
    </lineage>
</organism>
<evidence type="ECO:0000313" key="10">
    <source>
        <dbReference type="EMBL" id="MET3576954.1"/>
    </source>
</evidence>
<evidence type="ECO:0000313" key="11">
    <source>
        <dbReference type="Proteomes" id="UP001549099"/>
    </source>
</evidence>
<dbReference type="PROSITE" id="PS00211">
    <property type="entry name" value="ABC_TRANSPORTER_1"/>
    <property type="match status" value="1"/>
</dbReference>
<evidence type="ECO:0000256" key="4">
    <source>
        <dbReference type="ARBA" id="ARBA00022840"/>
    </source>
</evidence>
<dbReference type="InterPro" id="IPR039421">
    <property type="entry name" value="Type_1_exporter"/>
</dbReference>
<keyword evidence="3" id="KW-0547">Nucleotide-binding</keyword>
<dbReference type="GO" id="GO:0005524">
    <property type="term" value="F:ATP binding"/>
    <property type="evidence" value="ECO:0007669"/>
    <property type="project" value="UniProtKB-KW"/>
</dbReference>
<name>A0ABV2GFM7_9BACL</name>
<dbReference type="PROSITE" id="PS50929">
    <property type="entry name" value="ABC_TM1F"/>
    <property type="match status" value="1"/>
</dbReference>
<dbReference type="InterPro" id="IPR036640">
    <property type="entry name" value="ABC1_TM_sf"/>
</dbReference>
<keyword evidence="4 10" id="KW-0067">ATP-binding</keyword>
<dbReference type="InterPro" id="IPR011527">
    <property type="entry name" value="ABC1_TM_dom"/>
</dbReference>
<feature type="transmembrane region" description="Helical" evidence="7">
    <location>
        <begin position="43"/>
        <end position="63"/>
    </location>
</feature>
<protein>
    <submittedName>
        <fullName evidence="10">ATP-binding cassette subfamily B protein</fullName>
    </submittedName>
</protein>
<keyword evidence="2 7" id="KW-0812">Transmembrane</keyword>
<dbReference type="SMART" id="SM00382">
    <property type="entry name" value="AAA"/>
    <property type="match status" value="1"/>
</dbReference>
<gene>
    <name evidence="10" type="ORF">ABID49_002886</name>
</gene>
<sequence length="568" mass="62172">MKYKWPIAIALVLMLVELGVELVQPLVIQRIIDDGILQGDSGTVWLWGGVMAGLAFAAFFSGVTNSYFAAHAAHSFGFDLRVALFKKIQSFTMSTFLRFPQSGLLTRMTSDITMVMNVLYMSLRIMLRAPLAAAGALIMSFIVNPKLALFLMIGVPFLVVFLVFMVRKGVALFGKVQRRLDRVNRVVQENLQAVRLVKAYLRGAYESSRFSKVADALRSDTVSAVRLMELVLPVLLFVMNASLLAVLWFGASQVRAGDAQVGEVVAIVNYALRMTGSFSMFSFIIVAYSRAKASADRMEEILLADGGSEEAERGSGEMPAGDLRFDHVSFKYEGSDKGVLHGVSFHVRPGEKLAIMGATGAGKSTLLNLIPRFFDPTEGRILIDGRDIAGWPLKDLRDAIGYVPQQSMLFTGSIHENLGWGDPEAGLDELEEAARKAQIHDSVERFPDQYGTRVGQKGVNLSGGQKQRLSIARALVRRPSILILDDSTSALDVKTEAALWEALEKERATMLVVTQKVATAAGADRVLLMDEGRVAGYGTHEELLGQSELYRNIVESQAQHEGEVDGDA</sequence>
<reference evidence="10 11" key="1">
    <citation type="submission" date="2024-06" db="EMBL/GenBank/DDBJ databases">
        <title>Genomic Encyclopedia of Type Strains, Phase IV (KMG-IV): sequencing the most valuable type-strain genomes for metagenomic binning, comparative biology and taxonomic classification.</title>
        <authorList>
            <person name="Goeker M."/>
        </authorList>
    </citation>
    <scope>NUCLEOTIDE SEQUENCE [LARGE SCALE GENOMIC DNA]</scope>
    <source>
        <strain evidence="10 11">DSM 26128</strain>
    </source>
</reference>
<evidence type="ECO:0000256" key="5">
    <source>
        <dbReference type="ARBA" id="ARBA00022989"/>
    </source>
</evidence>
<dbReference type="Gene3D" id="1.20.1560.10">
    <property type="entry name" value="ABC transporter type 1, transmembrane domain"/>
    <property type="match status" value="1"/>
</dbReference>
<feature type="transmembrane region" description="Helical" evidence="7">
    <location>
        <begin position="149"/>
        <end position="170"/>
    </location>
</feature>
<dbReference type="PANTHER" id="PTHR24221">
    <property type="entry name" value="ATP-BINDING CASSETTE SUB-FAMILY B"/>
    <property type="match status" value="1"/>
</dbReference>
<evidence type="ECO:0000256" key="2">
    <source>
        <dbReference type="ARBA" id="ARBA00022692"/>
    </source>
</evidence>
<dbReference type="SUPFAM" id="SSF52540">
    <property type="entry name" value="P-loop containing nucleoside triphosphate hydrolases"/>
    <property type="match status" value="1"/>
</dbReference>
<accession>A0ABV2GFM7</accession>
<dbReference type="InterPro" id="IPR017871">
    <property type="entry name" value="ABC_transporter-like_CS"/>
</dbReference>
<feature type="transmembrane region" description="Helical" evidence="7">
    <location>
        <begin position="230"/>
        <end position="250"/>
    </location>
</feature>
<comment type="caution">
    <text evidence="10">The sequence shown here is derived from an EMBL/GenBank/DDBJ whole genome shotgun (WGS) entry which is preliminary data.</text>
</comment>
<dbReference type="InterPro" id="IPR003439">
    <property type="entry name" value="ABC_transporter-like_ATP-bd"/>
</dbReference>
<feature type="domain" description="ABC transporter" evidence="8">
    <location>
        <begin position="323"/>
        <end position="556"/>
    </location>
</feature>
<feature type="transmembrane region" description="Helical" evidence="7">
    <location>
        <begin position="270"/>
        <end position="288"/>
    </location>
</feature>
<evidence type="ECO:0000256" key="7">
    <source>
        <dbReference type="SAM" id="Phobius"/>
    </source>
</evidence>
<keyword evidence="6 7" id="KW-0472">Membrane</keyword>
<evidence type="ECO:0000256" key="3">
    <source>
        <dbReference type="ARBA" id="ARBA00022741"/>
    </source>
</evidence>
<feature type="transmembrane region" description="Helical" evidence="7">
    <location>
        <begin position="125"/>
        <end position="143"/>
    </location>
</feature>
<dbReference type="InterPro" id="IPR027417">
    <property type="entry name" value="P-loop_NTPase"/>
</dbReference>
<evidence type="ECO:0000256" key="6">
    <source>
        <dbReference type="ARBA" id="ARBA00023136"/>
    </source>
</evidence>
<dbReference type="PROSITE" id="PS50893">
    <property type="entry name" value="ABC_TRANSPORTER_2"/>
    <property type="match status" value="1"/>
</dbReference>
<keyword evidence="5 7" id="KW-1133">Transmembrane helix</keyword>
<proteinExistence type="predicted"/>
<evidence type="ECO:0000256" key="1">
    <source>
        <dbReference type="ARBA" id="ARBA00004651"/>
    </source>
</evidence>
<dbReference type="CDD" id="cd18548">
    <property type="entry name" value="ABC_6TM_Tm287_like"/>
    <property type="match status" value="1"/>
</dbReference>
<comment type="subcellular location">
    <subcellularLocation>
        <location evidence="1">Cell membrane</location>
        <topology evidence="1">Multi-pass membrane protein</topology>
    </subcellularLocation>
</comment>
<dbReference type="EMBL" id="JBEPLW010000042">
    <property type="protein sequence ID" value="MET3576954.1"/>
    <property type="molecule type" value="Genomic_DNA"/>
</dbReference>